<sequence>MVPTKTFSIDKTGIMEMPGKKIKQFSCVTEAEAKTCIMAWCADFNKKNYCGIHPNCRTFNETATSIVA</sequence>
<proteinExistence type="predicted"/>
<dbReference type="EMBL" id="CP019791">
    <property type="protein sequence ID" value="AQT69324.1"/>
    <property type="molecule type" value="Genomic_DNA"/>
</dbReference>
<dbReference type="KEGG" id="alus:STSP2_02513"/>
<name>A0A1U9NNL7_9BACT</name>
<dbReference type="AlphaFoldDB" id="A0A1U9NNL7"/>
<organism evidence="1 2">
    <name type="scientific">Anaerohalosphaera lusitana</name>
    <dbReference type="NCBI Taxonomy" id="1936003"/>
    <lineage>
        <taxon>Bacteria</taxon>
        <taxon>Pseudomonadati</taxon>
        <taxon>Planctomycetota</taxon>
        <taxon>Phycisphaerae</taxon>
        <taxon>Sedimentisphaerales</taxon>
        <taxon>Anaerohalosphaeraceae</taxon>
        <taxon>Anaerohalosphaera</taxon>
    </lineage>
</organism>
<reference evidence="2" key="1">
    <citation type="submission" date="2017-02" db="EMBL/GenBank/DDBJ databases">
        <title>Comparative genomics and description of representatives of a novel lineage of planctomycetes thriving in anoxic sediments.</title>
        <authorList>
            <person name="Spring S."/>
            <person name="Bunk B."/>
            <person name="Sproer C."/>
        </authorList>
    </citation>
    <scope>NUCLEOTIDE SEQUENCE [LARGE SCALE GENOMIC DNA]</scope>
    <source>
        <strain evidence="2">ST-NAGAB-D1</strain>
    </source>
</reference>
<dbReference type="Proteomes" id="UP000189674">
    <property type="component" value="Chromosome"/>
</dbReference>
<keyword evidence="2" id="KW-1185">Reference proteome</keyword>
<accession>A0A1U9NNL7</accession>
<protein>
    <submittedName>
        <fullName evidence="1">Uncharacterized protein</fullName>
    </submittedName>
</protein>
<evidence type="ECO:0000313" key="1">
    <source>
        <dbReference type="EMBL" id="AQT69324.1"/>
    </source>
</evidence>
<gene>
    <name evidence="1" type="ORF">STSP2_02513</name>
</gene>
<evidence type="ECO:0000313" key="2">
    <source>
        <dbReference type="Proteomes" id="UP000189674"/>
    </source>
</evidence>
<dbReference type="STRING" id="1936003.STSP2_02513"/>